<dbReference type="InterPro" id="IPR000715">
    <property type="entry name" value="Glycosyl_transferase_4"/>
</dbReference>
<comment type="subcellular location">
    <subcellularLocation>
        <location evidence="1">Cell membrane</location>
        <topology evidence="1">Multi-pass membrane protein</topology>
    </subcellularLocation>
</comment>
<feature type="transmembrane region" description="Helical" evidence="8">
    <location>
        <begin position="166"/>
        <end position="184"/>
    </location>
</feature>
<evidence type="ECO:0000313" key="10">
    <source>
        <dbReference type="Proteomes" id="UP000216533"/>
    </source>
</evidence>
<feature type="transmembrane region" description="Helical" evidence="8">
    <location>
        <begin position="76"/>
        <end position="96"/>
    </location>
</feature>
<feature type="binding site" evidence="7">
    <location>
        <position position="225"/>
    </location>
    <ligand>
        <name>Mg(2+)</name>
        <dbReference type="ChEBI" id="CHEBI:18420"/>
    </ligand>
</feature>
<evidence type="ECO:0000256" key="1">
    <source>
        <dbReference type="ARBA" id="ARBA00004651"/>
    </source>
</evidence>
<dbReference type="PANTHER" id="PTHR22926:SF3">
    <property type="entry name" value="UNDECAPRENYL-PHOSPHATE ALPHA-N-ACETYLGLUCOSAMINYL 1-PHOSPHATE TRANSFERASE"/>
    <property type="match status" value="1"/>
</dbReference>
<evidence type="ECO:0000256" key="5">
    <source>
        <dbReference type="ARBA" id="ARBA00022989"/>
    </source>
</evidence>
<comment type="cofactor">
    <cofactor evidence="7">
        <name>Mg(2+)</name>
        <dbReference type="ChEBI" id="CHEBI:18420"/>
    </cofactor>
</comment>
<keyword evidence="7" id="KW-0460">Magnesium</keyword>
<feature type="transmembrane region" description="Helical" evidence="8">
    <location>
        <begin position="191"/>
        <end position="212"/>
    </location>
</feature>
<dbReference type="GO" id="GO:0071555">
    <property type="term" value="P:cell wall organization"/>
    <property type="evidence" value="ECO:0007669"/>
    <property type="project" value="TreeGrafter"/>
</dbReference>
<dbReference type="GO" id="GO:0016780">
    <property type="term" value="F:phosphotransferase activity, for other substituted phosphate groups"/>
    <property type="evidence" value="ECO:0007669"/>
    <property type="project" value="InterPro"/>
</dbReference>
<keyword evidence="5 8" id="KW-1133">Transmembrane helix</keyword>
<proteinExistence type="predicted"/>
<dbReference type="Proteomes" id="UP000216533">
    <property type="component" value="Unassembled WGS sequence"/>
</dbReference>
<dbReference type="GO" id="GO:0046872">
    <property type="term" value="F:metal ion binding"/>
    <property type="evidence" value="ECO:0007669"/>
    <property type="project" value="UniProtKB-KW"/>
</dbReference>
<keyword evidence="7" id="KW-0479">Metal-binding</keyword>
<dbReference type="Pfam" id="PF00953">
    <property type="entry name" value="Glycos_transf_4"/>
    <property type="match status" value="1"/>
</dbReference>
<evidence type="ECO:0000256" key="8">
    <source>
        <dbReference type="SAM" id="Phobius"/>
    </source>
</evidence>
<dbReference type="GO" id="GO:0009103">
    <property type="term" value="P:lipopolysaccharide biosynthetic process"/>
    <property type="evidence" value="ECO:0007669"/>
    <property type="project" value="TreeGrafter"/>
</dbReference>
<accession>A0A255E4W3</accession>
<evidence type="ECO:0000256" key="6">
    <source>
        <dbReference type="ARBA" id="ARBA00023136"/>
    </source>
</evidence>
<dbReference type="PROSITE" id="PS01348">
    <property type="entry name" value="MRAY_2"/>
    <property type="match status" value="1"/>
</dbReference>
<comment type="caution">
    <text evidence="9">The sequence shown here is derived from an EMBL/GenBank/DDBJ whole genome shotgun (WGS) entry which is preliminary data.</text>
</comment>
<feature type="transmembrane region" description="Helical" evidence="8">
    <location>
        <begin position="339"/>
        <end position="357"/>
    </location>
</feature>
<keyword evidence="4 8" id="KW-0812">Transmembrane</keyword>
<feature type="transmembrane region" description="Helical" evidence="8">
    <location>
        <begin position="261"/>
        <end position="284"/>
    </location>
</feature>
<dbReference type="GO" id="GO:0005886">
    <property type="term" value="C:plasma membrane"/>
    <property type="evidence" value="ECO:0007669"/>
    <property type="project" value="UniProtKB-SubCell"/>
</dbReference>
<dbReference type="AlphaFoldDB" id="A0A255E4W3"/>
<dbReference type="RefSeq" id="WP_094451175.1">
    <property type="nucleotide sequence ID" value="NZ_NMVI01000018.1"/>
</dbReference>
<feature type="transmembrane region" description="Helical" evidence="8">
    <location>
        <begin position="315"/>
        <end position="333"/>
    </location>
</feature>
<feature type="transmembrane region" description="Helical" evidence="8">
    <location>
        <begin position="140"/>
        <end position="160"/>
    </location>
</feature>
<evidence type="ECO:0000256" key="2">
    <source>
        <dbReference type="ARBA" id="ARBA00022475"/>
    </source>
</evidence>
<gene>
    <name evidence="9" type="ORF">CGZ92_09780</name>
</gene>
<organism evidence="9 10">
    <name type="scientific">Parenemella sanctibonifatiensis</name>
    <dbReference type="NCBI Taxonomy" id="2016505"/>
    <lineage>
        <taxon>Bacteria</taxon>
        <taxon>Bacillati</taxon>
        <taxon>Actinomycetota</taxon>
        <taxon>Actinomycetes</taxon>
        <taxon>Propionibacteriales</taxon>
        <taxon>Propionibacteriaceae</taxon>
        <taxon>Parenemella</taxon>
    </lineage>
</organism>
<name>A0A255E4W3_9ACTN</name>
<evidence type="ECO:0000256" key="3">
    <source>
        <dbReference type="ARBA" id="ARBA00022679"/>
    </source>
</evidence>
<dbReference type="CDD" id="cd06853">
    <property type="entry name" value="GT_WecA_like"/>
    <property type="match status" value="1"/>
</dbReference>
<dbReference type="GO" id="GO:0044038">
    <property type="term" value="P:cell wall macromolecule biosynthetic process"/>
    <property type="evidence" value="ECO:0007669"/>
    <property type="project" value="TreeGrafter"/>
</dbReference>
<dbReference type="PANTHER" id="PTHR22926">
    <property type="entry name" value="PHOSPHO-N-ACETYLMURAMOYL-PENTAPEPTIDE-TRANSFERASE"/>
    <property type="match status" value="1"/>
</dbReference>
<sequence length="372" mass="39610">MRAYLLVMLVAAATTFLLCSVCRQLALRTGAVAQVRDRDVHTIAMPYLGGLAMLFGVGAAFLVALQQPFLGSQELVRHDAVGILMAAAVICGVGVLDDMFDLNALAKLAGQVLAAGVAVVNGVKMLWIPLPNSIYSLDDAAAIAITVFFIVLCVNAINFADGLDGLAAGVVGIGATAYFGYAYMLTVEQELVRATTSSLITVTIVGVCLGFLPHNFFPARMFMGDSGAMLLGLLMATSTISLTGQIDPGQLQADSGGLIPAYLPLVLPVAVLALPFADLVLAYVRRTVSGGLWFMPDKQHLHHRLLERGHSHRRAVILMYVWTAVISFGVIAIGFTQTWITVGVLLVVIAALTIITVRRVGRRRAAEEHLQP</sequence>
<reference evidence="9 10" key="1">
    <citation type="submission" date="2017-07" db="EMBL/GenBank/DDBJ databases">
        <title>Draft whole genome sequences of clinical Proprionibacteriaceae strains.</title>
        <authorList>
            <person name="Bernier A.-M."/>
            <person name="Bernard K."/>
            <person name="Domingo M.-C."/>
        </authorList>
    </citation>
    <scope>NUCLEOTIDE SEQUENCE [LARGE SCALE GENOMIC DNA]</scope>
    <source>
        <strain evidence="9 10">NML 160184</strain>
    </source>
</reference>
<feature type="transmembrane region" description="Helical" evidence="8">
    <location>
        <begin position="108"/>
        <end position="128"/>
    </location>
</feature>
<evidence type="ECO:0000313" key="9">
    <source>
        <dbReference type="EMBL" id="OYN86608.1"/>
    </source>
</evidence>
<feature type="binding site" evidence="7">
    <location>
        <position position="158"/>
    </location>
    <ligand>
        <name>Mg(2+)</name>
        <dbReference type="ChEBI" id="CHEBI:18420"/>
    </ligand>
</feature>
<keyword evidence="6 8" id="KW-0472">Membrane</keyword>
<evidence type="ECO:0000256" key="4">
    <source>
        <dbReference type="ARBA" id="ARBA00022692"/>
    </source>
</evidence>
<protein>
    <submittedName>
        <fullName evidence="9">Undecaprenyl-phosphate alpha-N-acetylglucosaminyl 1-phosphate transferase</fullName>
    </submittedName>
</protein>
<feature type="transmembrane region" description="Helical" evidence="8">
    <location>
        <begin position="43"/>
        <end position="64"/>
    </location>
</feature>
<keyword evidence="2" id="KW-1003">Cell membrane</keyword>
<evidence type="ECO:0000256" key="7">
    <source>
        <dbReference type="PIRSR" id="PIRSR600715-1"/>
    </source>
</evidence>
<dbReference type="EMBL" id="NMVI01000018">
    <property type="protein sequence ID" value="OYN86608.1"/>
    <property type="molecule type" value="Genomic_DNA"/>
</dbReference>
<dbReference type="InterPro" id="IPR018480">
    <property type="entry name" value="PNAcMuramoyl-5peptid_Trfase_CS"/>
</dbReference>
<keyword evidence="3 9" id="KW-0808">Transferase</keyword>